<dbReference type="AlphaFoldDB" id="A0AAV4IHL5"/>
<dbReference type="Proteomes" id="UP000762676">
    <property type="component" value="Unassembled WGS sequence"/>
</dbReference>
<feature type="compositionally biased region" description="Basic residues" evidence="1">
    <location>
        <begin position="1"/>
        <end position="12"/>
    </location>
</feature>
<evidence type="ECO:0000313" key="3">
    <source>
        <dbReference type="Proteomes" id="UP000762676"/>
    </source>
</evidence>
<dbReference type="EMBL" id="BMAT01013257">
    <property type="protein sequence ID" value="GFS08572.1"/>
    <property type="molecule type" value="Genomic_DNA"/>
</dbReference>
<sequence length="79" mass="8706">MGRFHISKKAYRRPPSTNSSVKVPYVQPQDAIGQESSEDGEVAAFSASTPRVRYKSTRESPSRQNSPLYACVPVSSTDE</sequence>
<comment type="caution">
    <text evidence="2">The sequence shown here is derived from an EMBL/GenBank/DDBJ whole genome shotgun (WGS) entry which is preliminary data.</text>
</comment>
<gene>
    <name evidence="2" type="ORF">ElyMa_006598600</name>
</gene>
<accession>A0AAV4IHL5</accession>
<keyword evidence="3" id="KW-1185">Reference proteome</keyword>
<organism evidence="2 3">
    <name type="scientific">Elysia marginata</name>
    <dbReference type="NCBI Taxonomy" id="1093978"/>
    <lineage>
        <taxon>Eukaryota</taxon>
        <taxon>Metazoa</taxon>
        <taxon>Spiralia</taxon>
        <taxon>Lophotrochozoa</taxon>
        <taxon>Mollusca</taxon>
        <taxon>Gastropoda</taxon>
        <taxon>Heterobranchia</taxon>
        <taxon>Euthyneura</taxon>
        <taxon>Panpulmonata</taxon>
        <taxon>Sacoglossa</taxon>
        <taxon>Placobranchoidea</taxon>
        <taxon>Plakobranchidae</taxon>
        <taxon>Elysia</taxon>
    </lineage>
</organism>
<proteinExistence type="predicted"/>
<evidence type="ECO:0000313" key="2">
    <source>
        <dbReference type="EMBL" id="GFS08572.1"/>
    </source>
</evidence>
<protein>
    <submittedName>
        <fullName evidence="2">Uncharacterized protein</fullName>
    </submittedName>
</protein>
<evidence type="ECO:0000256" key="1">
    <source>
        <dbReference type="SAM" id="MobiDB-lite"/>
    </source>
</evidence>
<reference evidence="2 3" key="1">
    <citation type="journal article" date="2021" name="Elife">
        <title>Chloroplast acquisition without the gene transfer in kleptoplastic sea slugs, Plakobranchus ocellatus.</title>
        <authorList>
            <person name="Maeda T."/>
            <person name="Takahashi S."/>
            <person name="Yoshida T."/>
            <person name="Shimamura S."/>
            <person name="Takaki Y."/>
            <person name="Nagai Y."/>
            <person name="Toyoda A."/>
            <person name="Suzuki Y."/>
            <person name="Arimoto A."/>
            <person name="Ishii H."/>
            <person name="Satoh N."/>
            <person name="Nishiyama T."/>
            <person name="Hasebe M."/>
            <person name="Maruyama T."/>
            <person name="Minagawa J."/>
            <person name="Obokata J."/>
            <person name="Shigenobu S."/>
        </authorList>
    </citation>
    <scope>NUCLEOTIDE SEQUENCE [LARGE SCALE GENOMIC DNA]</scope>
</reference>
<name>A0AAV4IHL5_9GAST</name>
<feature type="region of interest" description="Disordered" evidence="1">
    <location>
        <begin position="1"/>
        <end position="79"/>
    </location>
</feature>